<evidence type="ECO:0000313" key="2">
    <source>
        <dbReference type="Proteomes" id="UP000463051"/>
    </source>
</evidence>
<dbReference type="Pfam" id="PF10673">
    <property type="entry name" value="DUF2487"/>
    <property type="match status" value="1"/>
</dbReference>
<proteinExistence type="predicted"/>
<organism evidence="1 2">
    <name type="scientific">Paenibacillus monticola</name>
    <dbReference type="NCBI Taxonomy" id="2666075"/>
    <lineage>
        <taxon>Bacteria</taxon>
        <taxon>Bacillati</taxon>
        <taxon>Bacillota</taxon>
        <taxon>Bacilli</taxon>
        <taxon>Bacillales</taxon>
        <taxon>Paenibacillaceae</taxon>
        <taxon>Paenibacillus</taxon>
    </lineage>
</organism>
<sequence length="141" mass="15959">MRFSDLDRSSWEENHQFYDTCLLPFTGLTGLESPPEMTAALERLRDLLDLIEKPFQGRIVTYPAVQYIGTGYIGLINEICRNVKSSGFQYVIVVTADSKAADQENFESDLVLTLHDISASQNRGVNPTVGERILQMWKDVK</sequence>
<reference evidence="1 2" key="1">
    <citation type="submission" date="2019-11" db="EMBL/GenBank/DDBJ databases">
        <title>Paenibacillus monticola sp. nov., a novel PGPR strain isolated from mountain sample in China.</title>
        <authorList>
            <person name="Zhao Q."/>
            <person name="Li H.-P."/>
            <person name="Zhang J.-L."/>
        </authorList>
    </citation>
    <scope>NUCLEOTIDE SEQUENCE [LARGE SCALE GENOMIC DNA]</scope>
    <source>
        <strain evidence="1 2">LC-T2</strain>
    </source>
</reference>
<dbReference type="AlphaFoldDB" id="A0A7X2L1G7"/>
<gene>
    <name evidence="1" type="ORF">GJB61_10210</name>
</gene>
<comment type="caution">
    <text evidence="1">The sequence shown here is derived from an EMBL/GenBank/DDBJ whole genome shotgun (WGS) entry which is preliminary data.</text>
</comment>
<dbReference type="EMBL" id="WJXB01000003">
    <property type="protein sequence ID" value="MRN53364.1"/>
    <property type="molecule type" value="Genomic_DNA"/>
</dbReference>
<protein>
    <submittedName>
        <fullName evidence="1">DUF2487 family protein</fullName>
    </submittedName>
</protein>
<keyword evidence="2" id="KW-1185">Reference proteome</keyword>
<evidence type="ECO:0000313" key="1">
    <source>
        <dbReference type="EMBL" id="MRN53364.1"/>
    </source>
</evidence>
<name>A0A7X2L1G7_9BACL</name>
<dbReference type="Proteomes" id="UP000463051">
    <property type="component" value="Unassembled WGS sequence"/>
</dbReference>
<dbReference type="InterPro" id="IPR019615">
    <property type="entry name" value="DUF2487"/>
</dbReference>
<accession>A0A7X2L1G7</accession>